<reference evidence="1" key="1">
    <citation type="submission" date="2020-06" db="EMBL/GenBank/DDBJ databases">
        <title>Characterization of fructooligosaccharide metabolism and fructooligosaccharide-degrading enzymes in human commensal butyrate producers.</title>
        <authorList>
            <person name="Tanno H."/>
            <person name="Fujii T."/>
            <person name="Hirano K."/>
            <person name="Maeno S."/>
            <person name="Tonozuka T."/>
            <person name="Sakamoto M."/>
            <person name="Ohkuma M."/>
            <person name="Tochio T."/>
            <person name="Endo A."/>
        </authorList>
    </citation>
    <scope>NUCLEOTIDE SEQUENCE</scope>
    <source>
        <strain evidence="1">JCM 17466</strain>
    </source>
</reference>
<evidence type="ECO:0000313" key="1">
    <source>
        <dbReference type="EMBL" id="GFO85635.1"/>
    </source>
</evidence>
<name>A0A916QA24_9FIRM</name>
<evidence type="ECO:0000313" key="2">
    <source>
        <dbReference type="Proteomes" id="UP000613208"/>
    </source>
</evidence>
<dbReference type="EMBL" id="BLYI01000043">
    <property type="protein sequence ID" value="GFO85635.1"/>
    <property type="molecule type" value="Genomic_DNA"/>
</dbReference>
<dbReference type="InterPro" id="IPR004027">
    <property type="entry name" value="SEC_C_motif"/>
</dbReference>
<organism evidence="1 2">
    <name type="scientific">Anaerostipes butyraticus</name>
    <dbReference type="NCBI Taxonomy" id="645466"/>
    <lineage>
        <taxon>Bacteria</taxon>
        <taxon>Bacillati</taxon>
        <taxon>Bacillota</taxon>
        <taxon>Clostridia</taxon>
        <taxon>Lachnospirales</taxon>
        <taxon>Lachnospiraceae</taxon>
        <taxon>Anaerostipes</taxon>
    </lineage>
</organism>
<dbReference type="Gene3D" id="3.10.450.50">
    <property type="match status" value="1"/>
</dbReference>
<dbReference type="Pfam" id="PF02810">
    <property type="entry name" value="SEC-C"/>
    <property type="match status" value="1"/>
</dbReference>
<comment type="caution">
    <text evidence="1">The sequence shown here is derived from an EMBL/GenBank/DDBJ whole genome shotgun (WGS) entry which is preliminary data.</text>
</comment>
<evidence type="ECO:0008006" key="3">
    <source>
        <dbReference type="Google" id="ProtNLM"/>
    </source>
</evidence>
<gene>
    <name evidence="1" type="ORF">ANBU17_19820</name>
</gene>
<dbReference type="RefSeq" id="WP_201311335.1">
    <property type="nucleotide sequence ID" value="NZ_BLYI01000043.1"/>
</dbReference>
<dbReference type="AlphaFoldDB" id="A0A916QA24"/>
<dbReference type="PANTHER" id="PTHR33747">
    <property type="entry name" value="UPF0225 PROTEIN SCO1677"/>
    <property type="match status" value="1"/>
</dbReference>
<keyword evidence="2" id="KW-1185">Reference proteome</keyword>
<dbReference type="SUPFAM" id="SSF103642">
    <property type="entry name" value="Sec-C motif"/>
    <property type="match status" value="1"/>
</dbReference>
<dbReference type="InterPro" id="IPR010602">
    <property type="entry name" value="DUF1186"/>
</dbReference>
<dbReference type="Pfam" id="PF06685">
    <property type="entry name" value="DUF1186"/>
    <property type="match status" value="1"/>
</dbReference>
<accession>A0A916QA24</accession>
<dbReference type="PANTHER" id="PTHR33747:SF1">
    <property type="entry name" value="ADENYLATE CYCLASE-ASSOCIATED CAP C-TERMINAL DOMAIN-CONTAINING PROTEIN"/>
    <property type="match status" value="1"/>
</dbReference>
<proteinExistence type="predicted"/>
<sequence>MITTGNETEKAIVKITYRSQDFPEEAFRVITENEEETKLYLREALEKAVREKAKLDSDYQLHFYALFLLGQFQDKEAFQKITELVSLPPETVDYLIGDTVTSGLSDILYNTYDGDMNRLKQMIADKTVDEYVRADVLEVMGQLYLDGEIPESDWKSFLSQKIHEAQGYDHIYNSIADLICRCHFVDMLPEIRYMFDHDLMDEGYLGAYDSCVDLMFEYREKGERFCAKSMDAAEYLRSWAMFTDSDMRDPDMSDADFEKMLMKMERTLNPPIRKKKIGRNEPCPCGSGKKYKLCCMNKPKEPIDEIETPEERSRWLERYPVTVGERKPGRVYLDDYYDRESIETDKILYLGLMHRPGLIWNRDERKENRRTKEYLYLAYQKAVEMAARENITSLEDFDKKHSIHYRNEEWLDRLLKLLKDAEDQAAYKEVKSWTKTMKK</sequence>
<protein>
    <recommendedName>
        <fullName evidence="3">DUF1186 domain-containing protein</fullName>
    </recommendedName>
</protein>
<dbReference type="Proteomes" id="UP000613208">
    <property type="component" value="Unassembled WGS sequence"/>
</dbReference>